<feature type="region of interest" description="Disordered" evidence="1">
    <location>
        <begin position="1"/>
        <end position="88"/>
    </location>
</feature>
<sequence>MTDKTQSHDSVPTPAELREKAEATREQLGQTVEALAGEADVKARMRQKTAETREQARQRAVQAKDKAAEALRAAQDRLPAPVTESTTQAKERIISATATVAGKFREKAPEGFGDKAGQVAQAARRRRGPLSAVAVVVLLVLVRKRRGRGRR</sequence>
<evidence type="ECO:0000313" key="2">
    <source>
        <dbReference type="EMBL" id="GGP93502.1"/>
    </source>
</evidence>
<dbReference type="AlphaFoldDB" id="A0A918AWB5"/>
<protein>
    <recommendedName>
        <fullName evidence="4">DUF3618 domain-containing protein</fullName>
    </recommendedName>
</protein>
<name>A0A918AWB5_9ACTN</name>
<keyword evidence="3" id="KW-1185">Reference proteome</keyword>
<evidence type="ECO:0008006" key="4">
    <source>
        <dbReference type="Google" id="ProtNLM"/>
    </source>
</evidence>
<reference evidence="2" key="1">
    <citation type="journal article" date="2014" name="Int. J. Syst. Evol. Microbiol.">
        <title>Complete genome sequence of Corynebacterium casei LMG S-19264T (=DSM 44701T), isolated from a smear-ripened cheese.</title>
        <authorList>
            <consortium name="US DOE Joint Genome Institute (JGI-PGF)"/>
            <person name="Walter F."/>
            <person name="Albersmeier A."/>
            <person name="Kalinowski J."/>
            <person name="Ruckert C."/>
        </authorList>
    </citation>
    <scope>NUCLEOTIDE SEQUENCE</scope>
    <source>
        <strain evidence="2">JCM 4335</strain>
    </source>
</reference>
<feature type="compositionally biased region" description="Basic and acidic residues" evidence="1">
    <location>
        <begin position="16"/>
        <end position="25"/>
    </location>
</feature>
<dbReference type="EMBL" id="BMSV01000002">
    <property type="protein sequence ID" value="GGP93502.1"/>
    <property type="molecule type" value="Genomic_DNA"/>
</dbReference>
<dbReference type="Pfam" id="PF12277">
    <property type="entry name" value="DUF3618"/>
    <property type="match status" value="1"/>
</dbReference>
<proteinExistence type="predicted"/>
<dbReference type="InterPro" id="IPR022062">
    <property type="entry name" value="DUF3618"/>
</dbReference>
<evidence type="ECO:0000256" key="1">
    <source>
        <dbReference type="SAM" id="MobiDB-lite"/>
    </source>
</evidence>
<comment type="caution">
    <text evidence="2">The sequence shown here is derived from an EMBL/GenBank/DDBJ whole genome shotgun (WGS) entry which is preliminary data.</text>
</comment>
<dbReference type="Proteomes" id="UP000654123">
    <property type="component" value="Unassembled WGS sequence"/>
</dbReference>
<dbReference type="RefSeq" id="WP_189530034.1">
    <property type="nucleotide sequence ID" value="NZ_BMSV01000002.1"/>
</dbReference>
<organism evidence="2 3">
    <name type="scientific">Streptomyces roseolilacinus</name>
    <dbReference type="NCBI Taxonomy" id="66904"/>
    <lineage>
        <taxon>Bacteria</taxon>
        <taxon>Bacillati</taxon>
        <taxon>Actinomycetota</taxon>
        <taxon>Actinomycetes</taxon>
        <taxon>Kitasatosporales</taxon>
        <taxon>Streptomycetaceae</taxon>
        <taxon>Streptomyces</taxon>
    </lineage>
</organism>
<evidence type="ECO:0000313" key="3">
    <source>
        <dbReference type="Proteomes" id="UP000654123"/>
    </source>
</evidence>
<accession>A0A918AWB5</accession>
<feature type="compositionally biased region" description="Basic and acidic residues" evidence="1">
    <location>
        <begin position="39"/>
        <end position="69"/>
    </location>
</feature>
<gene>
    <name evidence="2" type="ORF">GCM10010249_08970</name>
</gene>
<reference evidence="2" key="2">
    <citation type="submission" date="2020-09" db="EMBL/GenBank/DDBJ databases">
        <authorList>
            <person name="Sun Q."/>
            <person name="Ohkuma M."/>
        </authorList>
    </citation>
    <scope>NUCLEOTIDE SEQUENCE</scope>
    <source>
        <strain evidence="2">JCM 4335</strain>
    </source>
</reference>